<name>A0ABP8EHE3_9MICO</name>
<protein>
    <submittedName>
        <fullName evidence="2">TAXI family TRAP transporter solute-binding subunit</fullName>
    </submittedName>
</protein>
<dbReference type="InterPro" id="IPR011852">
    <property type="entry name" value="TRAP_TAXI"/>
</dbReference>
<proteinExistence type="predicted"/>
<gene>
    <name evidence="2" type="ORF">GCM10022261_08780</name>
</gene>
<dbReference type="Pfam" id="PF16868">
    <property type="entry name" value="NMT1_3"/>
    <property type="match status" value="1"/>
</dbReference>
<evidence type="ECO:0000313" key="2">
    <source>
        <dbReference type="EMBL" id="GAA4283347.1"/>
    </source>
</evidence>
<keyword evidence="1" id="KW-0732">Signal</keyword>
<dbReference type="Proteomes" id="UP001501586">
    <property type="component" value="Unassembled WGS sequence"/>
</dbReference>
<dbReference type="EMBL" id="BAABAZ010000004">
    <property type="protein sequence ID" value="GAA4283347.1"/>
    <property type="molecule type" value="Genomic_DNA"/>
</dbReference>
<dbReference type="PROSITE" id="PS51257">
    <property type="entry name" value="PROKAR_LIPOPROTEIN"/>
    <property type="match status" value="1"/>
</dbReference>
<dbReference type="Gene3D" id="3.40.190.10">
    <property type="entry name" value="Periplasmic binding protein-like II"/>
    <property type="match status" value="2"/>
</dbReference>
<dbReference type="PANTHER" id="PTHR42941:SF1">
    <property type="entry name" value="SLL1037 PROTEIN"/>
    <property type="match status" value="1"/>
</dbReference>
<accession>A0ABP8EHE3</accession>
<feature type="signal peptide" evidence="1">
    <location>
        <begin position="1"/>
        <end position="20"/>
    </location>
</feature>
<comment type="caution">
    <text evidence="2">The sequence shown here is derived from an EMBL/GenBank/DDBJ whole genome shotgun (WGS) entry which is preliminary data.</text>
</comment>
<dbReference type="RefSeq" id="WP_236865454.1">
    <property type="nucleotide sequence ID" value="NZ_BAABAZ010000004.1"/>
</dbReference>
<organism evidence="2 3">
    <name type="scientific">Brevibacterium daeguense</name>
    <dbReference type="NCBI Taxonomy" id="909936"/>
    <lineage>
        <taxon>Bacteria</taxon>
        <taxon>Bacillati</taxon>
        <taxon>Actinomycetota</taxon>
        <taxon>Actinomycetes</taxon>
        <taxon>Micrococcales</taxon>
        <taxon>Brevibacteriaceae</taxon>
        <taxon>Brevibacterium</taxon>
    </lineage>
</organism>
<evidence type="ECO:0000313" key="3">
    <source>
        <dbReference type="Proteomes" id="UP001501586"/>
    </source>
</evidence>
<reference evidence="3" key="1">
    <citation type="journal article" date="2019" name="Int. J. Syst. Evol. Microbiol.">
        <title>The Global Catalogue of Microorganisms (GCM) 10K type strain sequencing project: providing services to taxonomists for standard genome sequencing and annotation.</title>
        <authorList>
            <consortium name="The Broad Institute Genomics Platform"/>
            <consortium name="The Broad Institute Genome Sequencing Center for Infectious Disease"/>
            <person name="Wu L."/>
            <person name="Ma J."/>
        </authorList>
    </citation>
    <scope>NUCLEOTIDE SEQUENCE [LARGE SCALE GENOMIC DNA]</scope>
    <source>
        <strain evidence="3">JCM 17458</strain>
    </source>
</reference>
<dbReference type="NCBIfam" id="TIGR02122">
    <property type="entry name" value="TRAP_TAXI"/>
    <property type="match status" value="1"/>
</dbReference>
<dbReference type="SUPFAM" id="SSF53850">
    <property type="entry name" value="Periplasmic binding protein-like II"/>
    <property type="match status" value="1"/>
</dbReference>
<evidence type="ECO:0000256" key="1">
    <source>
        <dbReference type="SAM" id="SignalP"/>
    </source>
</evidence>
<dbReference type="PANTHER" id="PTHR42941">
    <property type="entry name" value="SLL1037 PROTEIN"/>
    <property type="match status" value="1"/>
</dbReference>
<feature type="chain" id="PRO_5045392754" evidence="1">
    <location>
        <begin position="21"/>
        <end position="374"/>
    </location>
</feature>
<sequence length="374" mass="40729">MKKILTFSAMALAAALTLTACGDGETQTTESGLPSQMVWSTYGTGTSTYADTAAVAEALTSAEGANIRIVPSDTAIGQLTPLREGQAGYTRTGDAYIYAFEADYDFAVPDWGPQDVQVTWAPTAPHGLMVRADSGIESVEDLKGKKVARATANPSVQNKTEAILAYGGLTWDDVEPVNISYGDQAQGLQNGQIDALYQQVYGSSLFELESAVDVRWLELSEPEGEAADRVEEIAPSTYIDTFSNGPGQEEGEETYGLYYAVPMITMADTPEEEVHALATALHENFDGYKDVTQTTPGWGLDKAQVEPTEVPFHPGLVRFLDEQGKWSEEAEAKNTELIERGQALREEWPKYVEQAGDNINAEDWTAWKDENIPE</sequence>
<keyword evidence="3" id="KW-1185">Reference proteome</keyword>